<gene>
    <name evidence="2" type="ORF">HUJ06_030675</name>
    <name evidence="3" type="ORF">HUJ06_030676</name>
</gene>
<protein>
    <submittedName>
        <fullName evidence="2">Uncharacterized protein</fullName>
    </submittedName>
</protein>
<evidence type="ECO:0000313" key="3">
    <source>
        <dbReference type="EMBL" id="DAD29208.1"/>
    </source>
</evidence>
<dbReference type="EMBL" id="DUZY01000002">
    <property type="protein sequence ID" value="DAD29207.1"/>
    <property type="molecule type" value="Genomic_DNA"/>
</dbReference>
<reference evidence="2 4" key="1">
    <citation type="journal article" date="2020" name="Mol. Biol. Evol.">
        <title>Distinct Expression and Methylation Patterns for Genes with Different Fates following a Single Whole-Genome Duplication in Flowering Plants.</title>
        <authorList>
            <person name="Shi T."/>
            <person name="Rahmani R.S."/>
            <person name="Gugger P.F."/>
            <person name="Wang M."/>
            <person name="Li H."/>
            <person name="Zhang Y."/>
            <person name="Li Z."/>
            <person name="Wang Q."/>
            <person name="Van de Peer Y."/>
            <person name="Marchal K."/>
            <person name="Chen J."/>
        </authorList>
    </citation>
    <scope>NUCLEOTIDE SEQUENCE [LARGE SCALE GENOMIC DNA]</scope>
    <source>
        <tissue evidence="2">Leaf</tissue>
    </source>
</reference>
<feature type="transmembrane region" description="Helical" evidence="1">
    <location>
        <begin position="39"/>
        <end position="56"/>
    </location>
</feature>
<keyword evidence="4" id="KW-1185">Reference proteome</keyword>
<dbReference type="EMBL" id="DUZY01000002">
    <property type="protein sequence ID" value="DAD29208.1"/>
    <property type="molecule type" value="Genomic_DNA"/>
</dbReference>
<evidence type="ECO:0000313" key="2">
    <source>
        <dbReference type="EMBL" id="DAD29207.1"/>
    </source>
</evidence>
<proteinExistence type="predicted"/>
<evidence type="ECO:0000313" key="4">
    <source>
        <dbReference type="Proteomes" id="UP000607653"/>
    </source>
</evidence>
<keyword evidence="1" id="KW-0472">Membrane</keyword>
<accession>A0A822Y9X9</accession>
<dbReference type="Proteomes" id="UP000607653">
    <property type="component" value="Unassembled WGS sequence"/>
</dbReference>
<keyword evidence="1" id="KW-0812">Transmembrane</keyword>
<sequence>MSQRKKERRRLRDRTTTVKICSGDDEEERKQGIWDRNEGVFWVLVAFTCHRWFLFIEDDEQ</sequence>
<dbReference type="AlphaFoldDB" id="A0A822Y9X9"/>
<keyword evidence="1" id="KW-1133">Transmembrane helix</keyword>
<name>A0A822Y9X9_NELNU</name>
<organism evidence="2 4">
    <name type="scientific">Nelumbo nucifera</name>
    <name type="common">Sacred lotus</name>
    <dbReference type="NCBI Taxonomy" id="4432"/>
    <lineage>
        <taxon>Eukaryota</taxon>
        <taxon>Viridiplantae</taxon>
        <taxon>Streptophyta</taxon>
        <taxon>Embryophyta</taxon>
        <taxon>Tracheophyta</taxon>
        <taxon>Spermatophyta</taxon>
        <taxon>Magnoliopsida</taxon>
        <taxon>Proteales</taxon>
        <taxon>Nelumbonaceae</taxon>
        <taxon>Nelumbo</taxon>
    </lineage>
</organism>
<comment type="caution">
    <text evidence="2">The sequence shown here is derived from an EMBL/GenBank/DDBJ whole genome shotgun (WGS) entry which is preliminary data.</text>
</comment>
<evidence type="ECO:0000256" key="1">
    <source>
        <dbReference type="SAM" id="Phobius"/>
    </source>
</evidence>